<proteinExistence type="inferred from homology"/>
<dbReference type="Gene3D" id="3.30.9.10">
    <property type="entry name" value="D-Amino Acid Oxidase, subunit A, domain 2"/>
    <property type="match status" value="1"/>
</dbReference>
<protein>
    <submittedName>
        <fullName evidence="6">TIGR03364 family FAD-dependent oxidoreductase</fullName>
    </submittedName>
</protein>
<accession>A0A317DWD4</accession>
<dbReference type="SUPFAM" id="SSF51905">
    <property type="entry name" value="FAD/NAD(P)-binding domain"/>
    <property type="match status" value="1"/>
</dbReference>
<dbReference type="RefSeq" id="WP_109922527.1">
    <property type="nucleotide sequence ID" value="NZ_QGLF01000005.1"/>
</dbReference>
<dbReference type="PANTHER" id="PTHR13847">
    <property type="entry name" value="SARCOSINE DEHYDROGENASE-RELATED"/>
    <property type="match status" value="1"/>
</dbReference>
<comment type="caution">
    <text evidence="6">The sequence shown here is derived from an EMBL/GenBank/DDBJ whole genome shotgun (WGS) entry which is preliminary data.</text>
</comment>
<sequence length="376" mass="40007">MSAPVFDLAIIGAGIVGLAHALAARRAGKRVVVIDRDAQANGASIRNFGFVTVTGQQQGTVWNRARRSREIWAEVAPKAGIPVLHRGSAVIAHRPEAAEVVAAFVASEMGAGCEMLSPAQIADRLPLLRHEDASACLWSPHELRVEPRRAIPLLAAWLEEQLGVVFLRNTLVKAIDLPRVVTTAGIVEAGQAMVCPGGDFLSLYPEVWARRELDLCKLHMLRLAPQGAGWVLPGSVMNDMSLGRYLGFAELPAAAALKAVLAREEGPSLDNGIHLIAVQSADGSLVVGDSHHYAATPDPFAPDAVDALMIGHARRALRLASDRVVERWIGIYPHSKTEAALIEDAAPGVRAVMVTSGTGMSTAFALAEDALAGWLR</sequence>
<dbReference type="AlphaFoldDB" id="A0A317DWD4"/>
<dbReference type="EMBL" id="QGLF01000005">
    <property type="protein sequence ID" value="PWR18841.1"/>
    <property type="molecule type" value="Genomic_DNA"/>
</dbReference>
<keyword evidence="7" id="KW-1185">Reference proteome</keyword>
<evidence type="ECO:0000256" key="1">
    <source>
        <dbReference type="ARBA" id="ARBA00001974"/>
    </source>
</evidence>
<evidence type="ECO:0000256" key="2">
    <source>
        <dbReference type="ARBA" id="ARBA00009410"/>
    </source>
</evidence>
<gene>
    <name evidence="6" type="ORF">DKG75_17845</name>
</gene>
<dbReference type="InterPro" id="IPR036188">
    <property type="entry name" value="FAD/NAD-bd_sf"/>
</dbReference>
<comment type="similarity">
    <text evidence="2">Belongs to the DadA oxidoreductase family.</text>
</comment>
<dbReference type="InterPro" id="IPR006076">
    <property type="entry name" value="FAD-dep_OxRdtase"/>
</dbReference>
<evidence type="ECO:0000313" key="6">
    <source>
        <dbReference type="EMBL" id="PWR18841.1"/>
    </source>
</evidence>
<evidence type="ECO:0000256" key="3">
    <source>
        <dbReference type="ARBA" id="ARBA00022630"/>
    </source>
</evidence>
<evidence type="ECO:0000259" key="5">
    <source>
        <dbReference type="Pfam" id="PF01266"/>
    </source>
</evidence>
<evidence type="ECO:0000313" key="7">
    <source>
        <dbReference type="Proteomes" id="UP000246077"/>
    </source>
</evidence>
<name>A0A317DWD4_9PROT</name>
<reference evidence="7" key="1">
    <citation type="submission" date="2018-05" db="EMBL/GenBank/DDBJ databases">
        <title>Zavarzinia sp. HR-AS.</title>
        <authorList>
            <person name="Lee Y."/>
            <person name="Jeon C.O."/>
        </authorList>
    </citation>
    <scope>NUCLEOTIDE SEQUENCE [LARGE SCALE GENOMIC DNA]</scope>
    <source>
        <strain evidence="7">DSM 1231</strain>
    </source>
</reference>
<evidence type="ECO:0000256" key="4">
    <source>
        <dbReference type="ARBA" id="ARBA00023002"/>
    </source>
</evidence>
<dbReference type="GO" id="GO:0005737">
    <property type="term" value="C:cytoplasm"/>
    <property type="evidence" value="ECO:0007669"/>
    <property type="project" value="TreeGrafter"/>
</dbReference>
<keyword evidence="3" id="KW-0285">Flavoprotein</keyword>
<dbReference type="Proteomes" id="UP000246077">
    <property type="component" value="Unassembled WGS sequence"/>
</dbReference>
<dbReference type="NCBIfam" id="TIGR03364">
    <property type="entry name" value="HpnW_proposed"/>
    <property type="match status" value="1"/>
</dbReference>
<organism evidence="6 7">
    <name type="scientific">Zavarzinia compransoris</name>
    <dbReference type="NCBI Taxonomy" id="1264899"/>
    <lineage>
        <taxon>Bacteria</taxon>
        <taxon>Pseudomonadati</taxon>
        <taxon>Pseudomonadota</taxon>
        <taxon>Alphaproteobacteria</taxon>
        <taxon>Rhodospirillales</taxon>
        <taxon>Zavarziniaceae</taxon>
        <taxon>Zavarzinia</taxon>
    </lineage>
</organism>
<comment type="cofactor">
    <cofactor evidence="1">
        <name>FAD</name>
        <dbReference type="ChEBI" id="CHEBI:57692"/>
    </cofactor>
</comment>
<dbReference type="InterPro" id="IPR017741">
    <property type="entry name" value="FAD-dependent_OxRdtase_HpnW"/>
</dbReference>
<keyword evidence="4" id="KW-0560">Oxidoreductase</keyword>
<dbReference type="Pfam" id="PF01266">
    <property type="entry name" value="DAO"/>
    <property type="match status" value="1"/>
</dbReference>
<dbReference type="Gene3D" id="3.50.50.60">
    <property type="entry name" value="FAD/NAD(P)-binding domain"/>
    <property type="match status" value="1"/>
</dbReference>
<dbReference type="OrthoDB" id="9799943at2"/>
<dbReference type="GO" id="GO:0016491">
    <property type="term" value="F:oxidoreductase activity"/>
    <property type="evidence" value="ECO:0007669"/>
    <property type="project" value="UniProtKB-KW"/>
</dbReference>
<feature type="domain" description="FAD dependent oxidoreductase" evidence="5">
    <location>
        <begin position="7"/>
        <end position="368"/>
    </location>
</feature>
<dbReference type="PANTHER" id="PTHR13847:SF286">
    <property type="entry name" value="D-AMINO ACID DEHYDROGENASE"/>
    <property type="match status" value="1"/>
</dbReference>